<feature type="region of interest" description="Disordered" evidence="1">
    <location>
        <begin position="1"/>
        <end position="21"/>
    </location>
</feature>
<dbReference type="AlphaFoldDB" id="A0A8S3ZI47"/>
<dbReference type="InterPro" id="IPR042651">
    <property type="entry name" value="Rgs22"/>
</dbReference>
<feature type="non-terminal residue" evidence="2">
    <location>
        <position position="201"/>
    </location>
</feature>
<name>A0A8S3ZI47_9EUPU</name>
<reference evidence="2" key="1">
    <citation type="submission" date="2021-04" db="EMBL/GenBank/DDBJ databases">
        <authorList>
            <consortium name="Molecular Ecology Group"/>
        </authorList>
    </citation>
    <scope>NUCLEOTIDE SEQUENCE</scope>
</reference>
<keyword evidence="3" id="KW-1185">Reference proteome</keyword>
<accession>A0A8S3ZI47</accession>
<comment type="caution">
    <text evidence="2">The sequence shown here is derived from an EMBL/GenBank/DDBJ whole genome shotgun (WGS) entry which is preliminary data.</text>
</comment>
<dbReference type="GO" id="GO:0001965">
    <property type="term" value="F:G-protein alpha-subunit binding"/>
    <property type="evidence" value="ECO:0007669"/>
    <property type="project" value="InterPro"/>
</dbReference>
<dbReference type="GO" id="GO:0009966">
    <property type="term" value="P:regulation of signal transduction"/>
    <property type="evidence" value="ECO:0007669"/>
    <property type="project" value="InterPro"/>
</dbReference>
<evidence type="ECO:0000313" key="3">
    <source>
        <dbReference type="Proteomes" id="UP000678393"/>
    </source>
</evidence>
<sequence length="201" mass="23274">MYPDPKREGRRRRAEQSQGNHTIEITGDNLEDLLAYDDWFLDYFNCFLTLPVFPQALVYNRLTGAFDKIESQRRELTSELSSNSPVFQYGPTDAERDSMLEWARTERLPLFLQAQLFRELKIVKLLLRPLDSRSASRNSSRNLRGYSRGTESYISGFSVSGDNNGHDICDEDIWGDPHYSALYRYQRPGSRALSLPTMTLF</sequence>
<evidence type="ECO:0000313" key="2">
    <source>
        <dbReference type="EMBL" id="CAG5126802.1"/>
    </source>
</evidence>
<protein>
    <submittedName>
        <fullName evidence="2">Uncharacterized protein</fullName>
    </submittedName>
</protein>
<dbReference type="EMBL" id="CAJHNH020002458">
    <property type="protein sequence ID" value="CAG5126802.1"/>
    <property type="molecule type" value="Genomic_DNA"/>
</dbReference>
<dbReference type="PANTHER" id="PTHR46583:SF2">
    <property type="entry name" value="RGS DOMAIN-CONTAINING PROTEIN"/>
    <property type="match status" value="1"/>
</dbReference>
<evidence type="ECO:0000256" key="1">
    <source>
        <dbReference type="SAM" id="MobiDB-lite"/>
    </source>
</evidence>
<dbReference type="OrthoDB" id="6156287at2759"/>
<dbReference type="Proteomes" id="UP000678393">
    <property type="component" value="Unassembled WGS sequence"/>
</dbReference>
<proteinExistence type="predicted"/>
<dbReference type="PANTHER" id="PTHR46583">
    <property type="entry name" value="REGULATOR OF G-PROTEIN SIGNALING 22"/>
    <property type="match status" value="1"/>
</dbReference>
<dbReference type="GO" id="GO:0005634">
    <property type="term" value="C:nucleus"/>
    <property type="evidence" value="ECO:0007669"/>
    <property type="project" value="TreeGrafter"/>
</dbReference>
<gene>
    <name evidence="2" type="ORF">CUNI_LOCUS12360</name>
</gene>
<dbReference type="GO" id="GO:0005737">
    <property type="term" value="C:cytoplasm"/>
    <property type="evidence" value="ECO:0007669"/>
    <property type="project" value="TreeGrafter"/>
</dbReference>
<organism evidence="2 3">
    <name type="scientific">Candidula unifasciata</name>
    <dbReference type="NCBI Taxonomy" id="100452"/>
    <lineage>
        <taxon>Eukaryota</taxon>
        <taxon>Metazoa</taxon>
        <taxon>Spiralia</taxon>
        <taxon>Lophotrochozoa</taxon>
        <taxon>Mollusca</taxon>
        <taxon>Gastropoda</taxon>
        <taxon>Heterobranchia</taxon>
        <taxon>Euthyneura</taxon>
        <taxon>Panpulmonata</taxon>
        <taxon>Eupulmonata</taxon>
        <taxon>Stylommatophora</taxon>
        <taxon>Helicina</taxon>
        <taxon>Helicoidea</taxon>
        <taxon>Geomitridae</taxon>
        <taxon>Candidula</taxon>
    </lineage>
</organism>